<feature type="compositionally biased region" description="Low complexity" evidence="2">
    <location>
        <begin position="422"/>
        <end position="438"/>
    </location>
</feature>
<feature type="compositionally biased region" description="Polar residues" evidence="2">
    <location>
        <begin position="503"/>
        <end position="529"/>
    </location>
</feature>
<keyword evidence="1" id="KW-0175">Coiled coil</keyword>
<organism evidence="4 5">
    <name type="scientific">Xiphophorus maculatus</name>
    <name type="common">Southern platyfish</name>
    <name type="synonym">Platypoecilus maculatus</name>
    <dbReference type="NCBI Taxonomy" id="8083"/>
    <lineage>
        <taxon>Eukaryota</taxon>
        <taxon>Metazoa</taxon>
        <taxon>Chordata</taxon>
        <taxon>Craniata</taxon>
        <taxon>Vertebrata</taxon>
        <taxon>Euteleostomi</taxon>
        <taxon>Actinopterygii</taxon>
        <taxon>Neopterygii</taxon>
        <taxon>Teleostei</taxon>
        <taxon>Neoteleostei</taxon>
        <taxon>Acanthomorphata</taxon>
        <taxon>Ovalentaria</taxon>
        <taxon>Atherinomorphae</taxon>
        <taxon>Cyprinodontiformes</taxon>
        <taxon>Poeciliidae</taxon>
        <taxon>Poeciliinae</taxon>
        <taxon>Xiphophorus</taxon>
    </lineage>
</organism>
<evidence type="ECO:0000259" key="3">
    <source>
        <dbReference type="Pfam" id="PF16756"/>
    </source>
</evidence>
<feature type="region of interest" description="Disordered" evidence="2">
    <location>
        <begin position="798"/>
        <end position="838"/>
    </location>
</feature>
<dbReference type="GeneTree" id="ENSGT00390000014423"/>
<evidence type="ECO:0000313" key="4">
    <source>
        <dbReference type="Ensembl" id="ENSXMAP00000012843.2"/>
    </source>
</evidence>
<feature type="region of interest" description="Disordered" evidence="2">
    <location>
        <begin position="220"/>
        <end position="282"/>
    </location>
</feature>
<feature type="compositionally biased region" description="Low complexity" evidence="2">
    <location>
        <begin position="562"/>
        <end position="573"/>
    </location>
</feature>
<feature type="coiled-coil region" evidence="1">
    <location>
        <begin position="24"/>
        <end position="51"/>
    </location>
</feature>
<dbReference type="SUPFAM" id="SSF50978">
    <property type="entry name" value="WD40 repeat-like"/>
    <property type="match status" value="1"/>
</dbReference>
<dbReference type="eggNOG" id="ENOG502QRAP">
    <property type="taxonomic scope" value="Eukaryota"/>
</dbReference>
<feature type="region of interest" description="Disordered" evidence="2">
    <location>
        <begin position="128"/>
        <end position="189"/>
    </location>
</feature>
<dbReference type="HOGENOM" id="CLU_456041_0_0_1"/>
<dbReference type="GO" id="GO:0003677">
    <property type="term" value="F:DNA binding"/>
    <property type="evidence" value="ECO:0007669"/>
    <property type="project" value="InterPro"/>
</dbReference>
<feature type="region of interest" description="Disordered" evidence="2">
    <location>
        <begin position="941"/>
        <end position="969"/>
    </location>
</feature>
<dbReference type="InterPro" id="IPR015943">
    <property type="entry name" value="WD40/YVTN_repeat-like_dom_sf"/>
</dbReference>
<dbReference type="PANTHER" id="PTHR14662:SF2">
    <property type="entry name" value="PARTNER AND LOCALIZER OF BRCA2"/>
    <property type="match status" value="1"/>
</dbReference>
<dbReference type="Pfam" id="PF16756">
    <property type="entry name" value="PALB2_WD40"/>
    <property type="match status" value="1"/>
</dbReference>
<proteinExistence type="predicted"/>
<dbReference type="GO" id="GO:0005654">
    <property type="term" value="C:nucleoplasm"/>
    <property type="evidence" value="ECO:0007669"/>
    <property type="project" value="TreeGrafter"/>
</dbReference>
<dbReference type="Gene3D" id="2.130.10.10">
    <property type="entry name" value="YVTN repeat-like/Quinoprotein amine dehydrogenase"/>
    <property type="match status" value="1"/>
</dbReference>
<reference evidence="5" key="2">
    <citation type="journal article" date="2013" name="Nat. Genet.">
        <title>The genome of the platyfish, Xiphophorus maculatus, provides insights into evolutionary adaptation and several complex traits.</title>
        <authorList>
            <person name="Schartl M."/>
            <person name="Walter R.B."/>
            <person name="Shen Y."/>
            <person name="Garcia T."/>
            <person name="Catchen J."/>
            <person name="Amores A."/>
            <person name="Braasch I."/>
            <person name="Chalopin D."/>
            <person name="Volff J.N."/>
            <person name="Lesch K.P."/>
            <person name="Bisazza A."/>
            <person name="Minx P."/>
            <person name="Hillier L."/>
            <person name="Wilson R.K."/>
            <person name="Fuerstenberg S."/>
            <person name="Boore J."/>
            <person name="Searle S."/>
            <person name="Postlethwait J.H."/>
            <person name="Warren W.C."/>
        </authorList>
    </citation>
    <scope>NUCLEOTIDE SEQUENCE [LARGE SCALE GENOMIC DNA]</scope>
    <source>
        <strain evidence="5">JP 163 A</strain>
    </source>
</reference>
<feature type="compositionally biased region" description="Polar residues" evidence="2">
    <location>
        <begin position="258"/>
        <end position="276"/>
    </location>
</feature>
<reference evidence="4" key="3">
    <citation type="submission" date="2025-05" db="UniProtKB">
        <authorList>
            <consortium name="Ensembl"/>
        </authorList>
    </citation>
    <scope>IDENTIFICATION</scope>
    <source>
        <strain evidence="4">JP 163 A</strain>
    </source>
</reference>
<dbReference type="InterPro" id="IPR042417">
    <property type="entry name" value="PALB2"/>
</dbReference>
<feature type="compositionally biased region" description="Polar residues" evidence="2">
    <location>
        <begin position="546"/>
        <end position="560"/>
    </location>
</feature>
<dbReference type="Ensembl" id="ENSXMAT00000012859.2">
    <property type="protein sequence ID" value="ENSXMAP00000012843.2"/>
    <property type="gene ID" value="ENSXMAG00000012831.2"/>
</dbReference>
<dbReference type="Ensembl" id="ENSXMAT00000023924.1">
    <property type="protein sequence ID" value="ENSXMAP00000033542.1"/>
    <property type="gene ID" value="ENSXMAG00000012831.2"/>
</dbReference>
<dbReference type="RefSeq" id="XP_014329982.1">
    <property type="nucleotide sequence ID" value="XM_014474496.2"/>
</dbReference>
<feature type="compositionally biased region" description="Basic residues" evidence="2">
    <location>
        <begin position="373"/>
        <end position="385"/>
    </location>
</feature>
<name>M4AEE9_XIPMA</name>
<dbReference type="STRING" id="8083.ENSXMAP00000033542"/>
<feature type="compositionally biased region" description="Polar residues" evidence="2">
    <location>
        <begin position="411"/>
        <end position="421"/>
    </location>
</feature>
<evidence type="ECO:0000256" key="2">
    <source>
        <dbReference type="SAM" id="MobiDB-lite"/>
    </source>
</evidence>
<sequence>MDGNIGNILHSEEQLRNTLQCDDKEKLRRKLAHLQREYLKTAQRLKRAECVDALKRHVKNRISLQKDQDKNDPEITSTACVTPSSFTFNTNDATPGSLQCQGAVESSTIRSQQVIRFSLSGDLTSSKIPDLSSDIAGSHRPSTALRLRSRRSRLRWEKRSANAPEGSDNSQRQQALTGNTRPGDEEQTIRDEDVFIESQELFSDPESESPSLLLTHWSTQEHTKTGDKTGNGNQRSQEETGKKIGPKVDGKCRRPALTTESKGQNAGENSLINNTMGEDGVSHSQARKPVVCEEGNPDGAQMTAIEKHEDSVEIKEKNNRITADENTVSLLDSCTLVEGLPFPVEYYIRTTRHMTLSQTQPDMQAVIMSQLRAGRHRRSRGRSRRTNQGLQRSDRHTQTDSASSTTPSTSVDSLKPSNVNASKDYSQSSSDFSTSAISEAPVSLRGPSVRPPKGTRTGRGRGRPPRQQLLKQGCSLTSGGLQPSLSSVPSTQLLHQAEETNTESMLLQQTPTHSCPAQPSSPVSETPSGFTAEHQEKISPIFLKSSTSRPQQMNTGSSDCQALLLPSSSSSSSQTAQLSLPSLISRLKSLEIQQDFHLPDDQFASLKLHKLRQVAVESAPSHNTRRRSSCRHSAVDLLMPCSLPLSSTSTIRNSLRPNKSERTSPQQTQCTVADNLTGTRLNEELCNSSIPETNAELSVDALNTSTEAVSLVQEFTEGLEAGTEIRAALSSTCTSINTAEPQALVDRTPRKENDVQLSDEPEVEQSENEKQPSLEELGLTDGRITQLLSFDFSESKAAEEAPTSCTNDAAANPPVNNPNPQYPAEDFAEPTKADSSEDGAIKSNASQFLFKSPLDAVGCPCTGLPSVYHPSPTPASCLVLPSLGITPNAARLPSDSSPSAPPLCLPPSPSPSTQDLSPLDLCAGASITSLPSNLPPPSLCSQLQDLSEPVAPRDQGDREEPDDCPTPSRIHLQGSAVEVGITTHAPAQKFLLRCTHTLEAPAGGSLVDVCCVSDPSAGVCVAAAGKWAVCLWSQTSECNWSLKHTWTFSEPVINVFPVPDSTGLMFVSLGQLEIRQLRLLSCCSLRQTLILEDIIQAVAGLFNSRVVTSSDSAAGSTLQVFTLSDSTSLLTPQPLVSPGVCVSALAPVEGLPDALIGTDEVGHLFIWNLKSGQLLSRVLLEDGLSNTACLKGYSYCGVLLVLLQHQFLSSLDQEEKKAREKCLLSEARSKPALFSLVGINPLSGRSVLSTWLYPPDGWTGRLCEVDVNRCTVVGLSQSGCVCVWELGEGGTSQMMEAQEDGYWQLARWGHEDTLVIGHQNGDVSLHPYSVRPTKKGAKADAETPPL</sequence>
<dbReference type="CTD" id="79728"/>
<feature type="region of interest" description="Disordered" evidence="2">
    <location>
        <begin position="503"/>
        <end position="532"/>
    </location>
</feature>
<reference evidence="5" key="1">
    <citation type="submission" date="2012-01" db="EMBL/GenBank/DDBJ databases">
        <authorList>
            <person name="Walter R."/>
            <person name="Schartl M."/>
            <person name="Warren W."/>
        </authorList>
    </citation>
    <scope>NUCLEOTIDE SEQUENCE [LARGE SCALE GENOMIC DNA]</scope>
    <source>
        <strain evidence="5">JP 163 A</strain>
    </source>
</reference>
<feature type="domain" description="Partner and localiser of BRCA2 WD40" evidence="3">
    <location>
        <begin position="993"/>
        <end position="1324"/>
    </location>
</feature>
<feature type="compositionally biased region" description="Low complexity" evidence="2">
    <location>
        <begin position="399"/>
        <end position="410"/>
    </location>
</feature>
<dbReference type="GeneID" id="106700145"/>
<accession>M4AEE9</accession>
<dbReference type="KEGG" id="xma:106700145"/>
<feature type="compositionally biased region" description="Pro residues" evidence="2">
    <location>
        <begin position="899"/>
        <end position="910"/>
    </location>
</feature>
<evidence type="ECO:0000313" key="5">
    <source>
        <dbReference type="Proteomes" id="UP000002852"/>
    </source>
</evidence>
<evidence type="ECO:0000256" key="1">
    <source>
        <dbReference type="SAM" id="Coils"/>
    </source>
</evidence>
<dbReference type="OrthoDB" id="9936560at2759"/>
<dbReference type="PANTHER" id="PTHR14662">
    <property type="entry name" value="PARTNER AND LOCALIZER OF BRCA2"/>
    <property type="match status" value="1"/>
</dbReference>
<feature type="compositionally biased region" description="Basic and acidic residues" evidence="2">
    <location>
        <begin position="236"/>
        <end position="252"/>
    </location>
</feature>
<feature type="region of interest" description="Disordered" evidence="2">
    <location>
        <begin position="371"/>
        <end position="467"/>
    </location>
</feature>
<keyword evidence="5" id="KW-1185">Reference proteome</keyword>
<dbReference type="InterPro" id="IPR036322">
    <property type="entry name" value="WD40_repeat_dom_sf"/>
</dbReference>
<dbReference type="InterPro" id="IPR031920">
    <property type="entry name" value="PALB2_WD40"/>
</dbReference>
<protein>
    <submittedName>
        <fullName evidence="4">Partner and localizer of BRCA2</fullName>
    </submittedName>
</protein>
<dbReference type="GO" id="GO:0000724">
    <property type="term" value="P:double-strand break repair via homologous recombination"/>
    <property type="evidence" value="ECO:0007669"/>
    <property type="project" value="InterPro"/>
</dbReference>
<feature type="region of interest" description="Disordered" evidence="2">
    <location>
        <begin position="648"/>
        <end position="667"/>
    </location>
</feature>
<feature type="compositionally biased region" description="Polar residues" evidence="2">
    <location>
        <begin position="167"/>
        <end position="180"/>
    </location>
</feature>
<feature type="compositionally biased region" description="Acidic residues" evidence="2">
    <location>
        <begin position="757"/>
        <end position="766"/>
    </location>
</feature>
<feature type="region of interest" description="Disordered" evidence="2">
    <location>
        <begin position="546"/>
        <end position="573"/>
    </location>
</feature>
<dbReference type="Proteomes" id="UP000002852">
    <property type="component" value="Unassembled WGS sequence"/>
</dbReference>
<dbReference type="OMA" id="IHQADET"/>
<feature type="region of interest" description="Disordered" evidence="2">
    <location>
        <begin position="889"/>
        <end position="918"/>
    </location>
</feature>
<feature type="region of interest" description="Disordered" evidence="2">
    <location>
        <begin position="740"/>
        <end position="780"/>
    </location>
</feature>